<keyword evidence="1" id="KW-0472">Membrane</keyword>
<keyword evidence="1" id="KW-0812">Transmembrane</keyword>
<reference evidence="2" key="1">
    <citation type="submission" date="2022-10" db="EMBL/GenBank/DDBJ databases">
        <title>Chryseobacterium babae sp. nov. isolated from the gut of the beetle Oryctes rhinoceros, and Chryseobacterium kimseyorum sp. nov., isolated from a stick insect rearing cage.</title>
        <authorList>
            <person name="Shelomi M."/>
            <person name="Han C.-J."/>
            <person name="Chen W.-M."/>
            <person name="Chen H.-K."/>
            <person name="Liaw S.-J."/>
            <person name="Muhle E."/>
            <person name="Clermont D."/>
        </authorList>
    </citation>
    <scope>NUCLEOTIDE SEQUENCE</scope>
    <source>
        <strain evidence="2">09-1422</strain>
    </source>
</reference>
<keyword evidence="1" id="KW-1133">Transmembrane helix</keyword>
<dbReference type="EMBL" id="JAPDHW010000015">
    <property type="protein sequence ID" value="MCW3170205.1"/>
    <property type="molecule type" value="Genomic_DNA"/>
</dbReference>
<organism evidence="2 3">
    <name type="scientific">Chryseobacterium kimseyorum</name>
    <dbReference type="NCBI Taxonomy" id="2984028"/>
    <lineage>
        <taxon>Bacteria</taxon>
        <taxon>Pseudomonadati</taxon>
        <taxon>Bacteroidota</taxon>
        <taxon>Flavobacteriia</taxon>
        <taxon>Flavobacteriales</taxon>
        <taxon>Weeksellaceae</taxon>
        <taxon>Chryseobacterium group</taxon>
        <taxon>Chryseobacterium</taxon>
    </lineage>
</organism>
<dbReference type="RefSeq" id="WP_264751366.1">
    <property type="nucleotide sequence ID" value="NZ_JAPDHW010000015.1"/>
</dbReference>
<proteinExistence type="predicted"/>
<sequence>MTLLICFDFWLGLTKREFPTKSLALMGTASFFVIAIADKFNLLIRVVRNDKKDIVDSRFPASN</sequence>
<feature type="transmembrane region" description="Helical" evidence="1">
    <location>
        <begin position="23"/>
        <end position="44"/>
    </location>
</feature>
<dbReference type="Proteomes" id="UP001163731">
    <property type="component" value="Unassembled WGS sequence"/>
</dbReference>
<keyword evidence="3" id="KW-1185">Reference proteome</keyword>
<name>A0ABT3I2A0_9FLAO</name>
<comment type="caution">
    <text evidence="2">The sequence shown here is derived from an EMBL/GenBank/DDBJ whole genome shotgun (WGS) entry which is preliminary data.</text>
</comment>
<evidence type="ECO:0000313" key="2">
    <source>
        <dbReference type="EMBL" id="MCW3170205.1"/>
    </source>
</evidence>
<accession>A0ABT3I2A0</accession>
<evidence type="ECO:0000313" key="3">
    <source>
        <dbReference type="Proteomes" id="UP001163731"/>
    </source>
</evidence>
<evidence type="ECO:0000256" key="1">
    <source>
        <dbReference type="SAM" id="Phobius"/>
    </source>
</evidence>
<protein>
    <submittedName>
        <fullName evidence="2">Uncharacterized protein</fullName>
    </submittedName>
</protein>
<gene>
    <name evidence="2" type="ORF">OMO38_16885</name>
</gene>
<feature type="non-terminal residue" evidence="2">
    <location>
        <position position="63"/>
    </location>
</feature>